<dbReference type="HOGENOM" id="CLU_013985_34_1_9"/>
<dbReference type="InterPro" id="IPR016181">
    <property type="entry name" value="Acyl_CoA_acyltransferase"/>
</dbReference>
<keyword evidence="3" id="KW-1185">Reference proteome</keyword>
<name>C4G8S6_9FIRM</name>
<proteinExistence type="predicted"/>
<organism evidence="2 3">
    <name type="scientific">Shuttleworthella satelles DSM 14600</name>
    <dbReference type="NCBI Taxonomy" id="626523"/>
    <lineage>
        <taxon>Bacteria</taxon>
        <taxon>Bacillati</taxon>
        <taxon>Bacillota</taxon>
        <taxon>Clostridia</taxon>
        <taxon>Lachnospirales</taxon>
        <taxon>Lachnospiraceae</taxon>
        <taxon>Shuttleworthella</taxon>
    </lineage>
</organism>
<accession>C4G8S6</accession>
<dbReference type="SUPFAM" id="SSF55729">
    <property type="entry name" value="Acyl-CoA N-acyltransferases (Nat)"/>
    <property type="match status" value="1"/>
</dbReference>
<evidence type="ECO:0000259" key="1">
    <source>
        <dbReference type="PROSITE" id="PS51186"/>
    </source>
</evidence>
<gene>
    <name evidence="2" type="ORF">GCWU000342_00373</name>
</gene>
<reference evidence="2" key="1">
    <citation type="submission" date="2009-04" db="EMBL/GenBank/DDBJ databases">
        <authorList>
            <person name="Weinstock G."/>
            <person name="Sodergren E."/>
            <person name="Clifton S."/>
            <person name="Fulton L."/>
            <person name="Fulton B."/>
            <person name="Courtney L."/>
            <person name="Fronick C."/>
            <person name="Harrison M."/>
            <person name="Strong C."/>
            <person name="Farmer C."/>
            <person name="Delahaunty K."/>
            <person name="Markovic C."/>
            <person name="Hall O."/>
            <person name="Minx P."/>
            <person name="Tomlinson C."/>
            <person name="Mitreva M."/>
            <person name="Nelson J."/>
            <person name="Hou S."/>
            <person name="Wollam A."/>
            <person name="Pepin K.H."/>
            <person name="Johnson M."/>
            <person name="Bhonagiri V."/>
            <person name="Nash W.E."/>
            <person name="Warren W."/>
            <person name="Chinwalla A."/>
            <person name="Mardis E.R."/>
            <person name="Wilson R.K."/>
        </authorList>
    </citation>
    <scope>NUCLEOTIDE SEQUENCE [LARGE SCALE GENOMIC DNA]</scope>
    <source>
        <strain evidence="2">DSM 14600</strain>
    </source>
</reference>
<dbReference type="STRING" id="626523.GCWU000342_00373"/>
<dbReference type="Proteomes" id="UP000003494">
    <property type="component" value="Unassembled WGS sequence"/>
</dbReference>
<evidence type="ECO:0000313" key="2">
    <source>
        <dbReference type="EMBL" id="EEP29023.1"/>
    </source>
</evidence>
<dbReference type="InterPro" id="IPR000182">
    <property type="entry name" value="GNAT_dom"/>
</dbReference>
<dbReference type="Pfam" id="PF00583">
    <property type="entry name" value="Acetyltransf_1"/>
    <property type="match status" value="1"/>
</dbReference>
<dbReference type="EMBL" id="ACIP02000001">
    <property type="protein sequence ID" value="EEP29023.1"/>
    <property type="molecule type" value="Genomic_DNA"/>
</dbReference>
<feature type="domain" description="N-acetyltransferase" evidence="1">
    <location>
        <begin position="7"/>
        <end position="150"/>
    </location>
</feature>
<comment type="caution">
    <text evidence="2">The sequence shown here is derived from an EMBL/GenBank/DDBJ whole genome shotgun (WGS) entry which is preliminary data.</text>
</comment>
<dbReference type="CDD" id="cd04301">
    <property type="entry name" value="NAT_SF"/>
    <property type="match status" value="1"/>
</dbReference>
<dbReference type="eggNOG" id="COG0456">
    <property type="taxonomic scope" value="Bacteria"/>
</dbReference>
<dbReference type="RefSeq" id="WP_006905411.1">
    <property type="nucleotide sequence ID" value="NZ_GG665866.1"/>
</dbReference>
<dbReference type="AlphaFoldDB" id="C4G8S6"/>
<sequence>MEAKINYTIRTMREEDYDRVLALWKSIHGLGLRSIDDSREGIARFIRRNPTTSIVAEMDGRIVGTVLCGHDGREGSFYHVCVADSCRKRGIGGAMVTAAMLALRREHINKVILIAFQSNELGNAFWREEGWSRREDIHSYAFILNGENITRFNRQSGLA</sequence>
<protein>
    <submittedName>
        <fullName evidence="2">Acetyltransferase, GNAT family</fullName>
    </submittedName>
</protein>
<dbReference type="PROSITE" id="PS51186">
    <property type="entry name" value="GNAT"/>
    <property type="match status" value="1"/>
</dbReference>
<evidence type="ECO:0000313" key="3">
    <source>
        <dbReference type="Proteomes" id="UP000003494"/>
    </source>
</evidence>
<dbReference type="GO" id="GO:0016747">
    <property type="term" value="F:acyltransferase activity, transferring groups other than amino-acyl groups"/>
    <property type="evidence" value="ECO:0007669"/>
    <property type="project" value="InterPro"/>
</dbReference>
<dbReference type="Gene3D" id="3.40.630.30">
    <property type="match status" value="1"/>
</dbReference>